<dbReference type="EMBL" id="CM000638">
    <property type="protein sequence ID" value="EED95885.1"/>
    <property type="molecule type" value="Genomic_DNA"/>
</dbReference>
<dbReference type="STRING" id="35128.B8BR11"/>
<comment type="similarity">
    <text evidence="2">Belongs to the OXR1 family.</text>
</comment>
<dbReference type="KEGG" id="tps:THAPSDRAFT_1465"/>
<dbReference type="Proteomes" id="UP000001449">
    <property type="component" value="Chromosome 1"/>
</dbReference>
<dbReference type="InParanoid" id="B8BR11"/>
<feature type="region of interest" description="Disordered" evidence="5">
    <location>
        <begin position="632"/>
        <end position="664"/>
    </location>
</feature>
<protein>
    <recommendedName>
        <fullName evidence="4">Oxidation resistance protein 1</fullName>
    </recommendedName>
</protein>
<dbReference type="GO" id="GO:0005739">
    <property type="term" value="C:mitochondrion"/>
    <property type="evidence" value="ECO:0007669"/>
    <property type="project" value="UniProtKB-SubCell"/>
</dbReference>
<keyword evidence="3" id="KW-0496">Mitochondrion</keyword>
<dbReference type="InterPro" id="IPR006571">
    <property type="entry name" value="TLDc_dom"/>
</dbReference>
<dbReference type="AlphaFoldDB" id="B8BR11"/>
<gene>
    <name evidence="7" type="ORF">THAPSDRAFT_1465</name>
</gene>
<evidence type="ECO:0000256" key="1">
    <source>
        <dbReference type="ARBA" id="ARBA00004173"/>
    </source>
</evidence>
<evidence type="ECO:0000256" key="2">
    <source>
        <dbReference type="ARBA" id="ARBA00009540"/>
    </source>
</evidence>
<name>B8BR11_THAPS</name>
<dbReference type="SMART" id="SM00584">
    <property type="entry name" value="TLDc"/>
    <property type="match status" value="1"/>
</dbReference>
<evidence type="ECO:0000256" key="4">
    <source>
        <dbReference type="ARBA" id="ARBA00040604"/>
    </source>
</evidence>
<evidence type="ECO:0000313" key="8">
    <source>
        <dbReference type="Proteomes" id="UP000001449"/>
    </source>
</evidence>
<dbReference type="OMA" id="VIRTAYN"/>
<dbReference type="eggNOG" id="KOG2801">
    <property type="taxonomic scope" value="Eukaryota"/>
</dbReference>
<keyword evidence="8" id="KW-1185">Reference proteome</keyword>
<organism evidence="7 8">
    <name type="scientific">Thalassiosira pseudonana</name>
    <name type="common">Marine diatom</name>
    <name type="synonym">Cyclotella nana</name>
    <dbReference type="NCBI Taxonomy" id="35128"/>
    <lineage>
        <taxon>Eukaryota</taxon>
        <taxon>Sar</taxon>
        <taxon>Stramenopiles</taxon>
        <taxon>Ochrophyta</taxon>
        <taxon>Bacillariophyta</taxon>
        <taxon>Coscinodiscophyceae</taxon>
        <taxon>Thalassiosirophycidae</taxon>
        <taxon>Thalassiosirales</taxon>
        <taxon>Thalassiosiraceae</taxon>
        <taxon>Thalassiosira</taxon>
    </lineage>
</organism>
<dbReference type="PANTHER" id="PTHR23354:SF62">
    <property type="entry name" value="MUSTARD, ISOFORM V"/>
    <property type="match status" value="1"/>
</dbReference>
<sequence length="664" mass="72709">MAALEAKERAYIRSLGDRYPLGDSELRRWVWVYQRLTSTNSPSPTPTTSDDDTPCSKLNALAQWSAVYGDHNPYSKLRHVSCNTVADRVQIAKDLANTVCIVENHLMPKESRLGDHIALQGLGMSNSSRTGVDLPTVATRSTATREDIVEWEESFYSIDSSVNDDSPSSLYNTSLSDFLEGISVCCGRRGSRSSLTKLYNIAASVDGRVNCREVSAYEVIRTAYNLAIATSYLKNASAKIRRNAPNELCIALNGDIGMEAMVASLVNSAKKQRQRGGGGGFSTKFDFSYSAPTSNASDNNDSTISLEEFIEWAETTVPMMASALPTFLQVLLFFFRIPTPSSSAHDNSDKDRSNEPQFPPGVTPLWIPTLTVETKSSTISPADSTFFPELSSFDLFALTCTTLSLASGRWHRLFSSEANGLSCNRLMHSILGYGGPTVMVIRSKKGDVFGAYTSTPWSQESGGFYGNSDCFLFRLGPDAMGVYHPKGGDSTSSIGIARNNWSNNETSETRNFMYFNPEARSKGYDGLAHGIGFGGNAELPRLYIDEIFDGSSATSDDLTFDNGPLLSGDSKSNNTATFEVEAIEVWGVGSSQIIEEALYARDGQRRDAEKRIRQAMKGTKRAMLEDMKSGLTGSKMFQHREQMRGRDGGCDLEGDENEKGEQKS</sequence>
<dbReference type="GeneID" id="7445135"/>
<evidence type="ECO:0000256" key="3">
    <source>
        <dbReference type="ARBA" id="ARBA00023128"/>
    </source>
</evidence>
<dbReference type="PROSITE" id="PS51886">
    <property type="entry name" value="TLDC"/>
    <property type="match status" value="1"/>
</dbReference>
<dbReference type="PaxDb" id="35128-Thaps1465"/>
<dbReference type="Pfam" id="PF07534">
    <property type="entry name" value="TLD"/>
    <property type="match status" value="1"/>
</dbReference>
<dbReference type="HOGENOM" id="CLU_413642_0_0_1"/>
<feature type="region of interest" description="Disordered" evidence="5">
    <location>
        <begin position="342"/>
        <end position="362"/>
    </location>
</feature>
<evidence type="ECO:0000313" key="7">
    <source>
        <dbReference type="EMBL" id="EED95885.1"/>
    </source>
</evidence>
<reference evidence="7 8" key="2">
    <citation type="journal article" date="2008" name="Nature">
        <title>The Phaeodactylum genome reveals the evolutionary history of diatom genomes.</title>
        <authorList>
            <person name="Bowler C."/>
            <person name="Allen A.E."/>
            <person name="Badger J.H."/>
            <person name="Grimwood J."/>
            <person name="Jabbari K."/>
            <person name="Kuo A."/>
            <person name="Maheswari U."/>
            <person name="Martens C."/>
            <person name="Maumus F."/>
            <person name="Otillar R.P."/>
            <person name="Rayko E."/>
            <person name="Salamov A."/>
            <person name="Vandepoele K."/>
            <person name="Beszteri B."/>
            <person name="Gruber A."/>
            <person name="Heijde M."/>
            <person name="Katinka M."/>
            <person name="Mock T."/>
            <person name="Valentin K."/>
            <person name="Verret F."/>
            <person name="Berges J.A."/>
            <person name="Brownlee C."/>
            <person name="Cadoret J.P."/>
            <person name="Chiovitti A."/>
            <person name="Choi C.J."/>
            <person name="Coesel S."/>
            <person name="De Martino A."/>
            <person name="Detter J.C."/>
            <person name="Durkin C."/>
            <person name="Falciatore A."/>
            <person name="Fournet J."/>
            <person name="Haruta M."/>
            <person name="Huysman M.J."/>
            <person name="Jenkins B.D."/>
            <person name="Jiroutova K."/>
            <person name="Jorgensen R.E."/>
            <person name="Joubert Y."/>
            <person name="Kaplan A."/>
            <person name="Kroger N."/>
            <person name="Kroth P.G."/>
            <person name="La Roche J."/>
            <person name="Lindquist E."/>
            <person name="Lommer M."/>
            <person name="Martin-Jezequel V."/>
            <person name="Lopez P.J."/>
            <person name="Lucas S."/>
            <person name="Mangogna M."/>
            <person name="McGinnis K."/>
            <person name="Medlin L.K."/>
            <person name="Montsant A."/>
            <person name="Oudot-Le Secq M.P."/>
            <person name="Napoli C."/>
            <person name="Obornik M."/>
            <person name="Parker M.S."/>
            <person name="Petit J.L."/>
            <person name="Porcel B.M."/>
            <person name="Poulsen N."/>
            <person name="Robison M."/>
            <person name="Rychlewski L."/>
            <person name="Rynearson T.A."/>
            <person name="Schmutz J."/>
            <person name="Shapiro H."/>
            <person name="Siaut M."/>
            <person name="Stanley M."/>
            <person name="Sussman M.R."/>
            <person name="Taylor A.R."/>
            <person name="Vardi A."/>
            <person name="von Dassow P."/>
            <person name="Vyverman W."/>
            <person name="Willis A."/>
            <person name="Wyrwicz L.S."/>
            <person name="Rokhsar D.S."/>
            <person name="Weissenbach J."/>
            <person name="Armbrust E.V."/>
            <person name="Green B.R."/>
            <person name="Van de Peer Y."/>
            <person name="Grigoriev I.V."/>
        </authorList>
    </citation>
    <scope>NUCLEOTIDE SEQUENCE [LARGE SCALE GENOMIC DNA]</scope>
    <source>
        <strain evidence="7 8">CCMP1335</strain>
    </source>
</reference>
<dbReference type="PANTHER" id="PTHR23354">
    <property type="entry name" value="NUCLEOLAR PROTEIN 7/ESTROGEN RECEPTOR COACTIVATOR-RELATED"/>
    <property type="match status" value="1"/>
</dbReference>
<evidence type="ECO:0000256" key="5">
    <source>
        <dbReference type="SAM" id="MobiDB-lite"/>
    </source>
</evidence>
<dbReference type="RefSeq" id="XP_002286244.1">
    <property type="nucleotide sequence ID" value="XM_002286208.1"/>
</dbReference>
<reference evidence="7 8" key="1">
    <citation type="journal article" date="2004" name="Science">
        <title>The genome of the diatom Thalassiosira pseudonana: ecology, evolution, and metabolism.</title>
        <authorList>
            <person name="Armbrust E.V."/>
            <person name="Berges J.A."/>
            <person name="Bowler C."/>
            <person name="Green B.R."/>
            <person name="Martinez D."/>
            <person name="Putnam N.H."/>
            <person name="Zhou S."/>
            <person name="Allen A.E."/>
            <person name="Apt K.E."/>
            <person name="Bechner M."/>
            <person name="Brzezinski M.A."/>
            <person name="Chaal B.K."/>
            <person name="Chiovitti A."/>
            <person name="Davis A.K."/>
            <person name="Demarest M.S."/>
            <person name="Detter J.C."/>
            <person name="Glavina T."/>
            <person name="Goodstein D."/>
            <person name="Hadi M.Z."/>
            <person name="Hellsten U."/>
            <person name="Hildebrand M."/>
            <person name="Jenkins B.D."/>
            <person name="Jurka J."/>
            <person name="Kapitonov V.V."/>
            <person name="Kroger N."/>
            <person name="Lau W.W."/>
            <person name="Lane T.W."/>
            <person name="Larimer F.W."/>
            <person name="Lippmeier J.C."/>
            <person name="Lucas S."/>
            <person name="Medina M."/>
            <person name="Montsant A."/>
            <person name="Obornik M."/>
            <person name="Parker M.S."/>
            <person name="Palenik B."/>
            <person name="Pazour G.J."/>
            <person name="Richardson P.M."/>
            <person name="Rynearson T.A."/>
            <person name="Saito M.A."/>
            <person name="Schwartz D.C."/>
            <person name="Thamatrakoln K."/>
            <person name="Valentin K."/>
            <person name="Vardi A."/>
            <person name="Wilkerson F.P."/>
            <person name="Rokhsar D.S."/>
        </authorList>
    </citation>
    <scope>NUCLEOTIDE SEQUENCE [LARGE SCALE GENOMIC DNA]</scope>
    <source>
        <strain evidence="7 8">CCMP1335</strain>
    </source>
</reference>
<proteinExistence type="inferred from homology"/>
<feature type="compositionally biased region" description="Basic and acidic residues" evidence="5">
    <location>
        <begin position="638"/>
        <end position="649"/>
    </location>
</feature>
<comment type="subcellular location">
    <subcellularLocation>
        <location evidence="1">Mitochondrion</location>
    </subcellularLocation>
</comment>
<accession>B8BR11</accession>
<evidence type="ECO:0000259" key="6">
    <source>
        <dbReference type="PROSITE" id="PS51886"/>
    </source>
</evidence>
<feature type="domain" description="TLDc" evidence="6">
    <location>
        <begin position="373"/>
        <end position="589"/>
    </location>
</feature>